<dbReference type="GO" id="GO:0004526">
    <property type="term" value="F:ribonuclease P activity"/>
    <property type="evidence" value="ECO:0007669"/>
    <property type="project" value="UniProtKB-UniRule"/>
</dbReference>
<dbReference type="PANTHER" id="PTHR33992">
    <property type="entry name" value="RIBONUCLEASE P PROTEIN COMPONENT"/>
    <property type="match status" value="1"/>
</dbReference>
<dbReference type="AlphaFoldDB" id="A0A326TZN0"/>
<comment type="function">
    <text evidence="6">RNaseP catalyzes the removal of the 5'-leader sequence from pre-tRNA to produce the mature 5'-terminus. It can also cleave other RNA substrates such as 4.5S RNA. The protein component plays an auxiliary but essential role in vivo by binding to the 5'-leader sequence and broadening the substrate specificity of the ribozyme.</text>
</comment>
<evidence type="ECO:0000256" key="5">
    <source>
        <dbReference type="ARBA" id="ARBA00022884"/>
    </source>
</evidence>
<evidence type="ECO:0000256" key="6">
    <source>
        <dbReference type="HAMAP-Rule" id="MF_00227"/>
    </source>
</evidence>
<dbReference type="GO" id="GO:0030677">
    <property type="term" value="C:ribonuclease P complex"/>
    <property type="evidence" value="ECO:0007669"/>
    <property type="project" value="TreeGrafter"/>
</dbReference>
<gene>
    <name evidence="6" type="primary">rnpA</name>
    <name evidence="8" type="ORF">EI42_05185</name>
</gene>
<comment type="caution">
    <text evidence="8">The sequence shown here is derived from an EMBL/GenBank/DDBJ whole genome shotgun (WGS) entry which is preliminary data.</text>
</comment>
<sequence>MALQRALRLKKSADFMRVRQQRRSVSSRLLILAWAPNSIHHTRIGFVVSKRVARKANIRNYLKRLLSEAIRPHLNFLPEQTDIIISVRQTAVQLDPQTQKQRVAVNLRILQKELVYVLRKAHLLAPSQSGEVRQSNQA</sequence>
<keyword evidence="3 6" id="KW-0255">Endonuclease</keyword>
<dbReference type="SUPFAM" id="SSF54211">
    <property type="entry name" value="Ribosomal protein S5 domain 2-like"/>
    <property type="match status" value="1"/>
</dbReference>
<dbReference type="InterPro" id="IPR014721">
    <property type="entry name" value="Ribsml_uS5_D2-typ_fold_subgr"/>
</dbReference>
<evidence type="ECO:0000256" key="4">
    <source>
        <dbReference type="ARBA" id="ARBA00022801"/>
    </source>
</evidence>
<name>A0A326TZN0_THEHA</name>
<protein>
    <recommendedName>
        <fullName evidence="6 7">Ribonuclease P protein component</fullName>
        <shortName evidence="6">RNase P protein</shortName>
        <shortName evidence="6">RNaseP protein</shortName>
        <ecNumber evidence="6 7">3.1.26.5</ecNumber>
    </recommendedName>
    <alternativeName>
        <fullName evidence="6">Protein C5</fullName>
    </alternativeName>
</protein>
<evidence type="ECO:0000313" key="8">
    <source>
        <dbReference type="EMBL" id="PZW22973.1"/>
    </source>
</evidence>
<proteinExistence type="inferred from homology"/>
<keyword evidence="9" id="KW-1185">Reference proteome</keyword>
<dbReference type="GO" id="GO:0001682">
    <property type="term" value="P:tRNA 5'-leader removal"/>
    <property type="evidence" value="ECO:0007669"/>
    <property type="project" value="UniProtKB-UniRule"/>
</dbReference>
<dbReference type="EMBL" id="QKUF01000028">
    <property type="protein sequence ID" value="PZW22973.1"/>
    <property type="molecule type" value="Genomic_DNA"/>
</dbReference>
<dbReference type="Gene3D" id="3.30.230.10">
    <property type="match status" value="1"/>
</dbReference>
<dbReference type="NCBIfam" id="TIGR00188">
    <property type="entry name" value="rnpA"/>
    <property type="match status" value="1"/>
</dbReference>
<dbReference type="RefSeq" id="WP_371859977.1">
    <property type="nucleotide sequence ID" value="NZ_BIFX01000001.1"/>
</dbReference>
<dbReference type="Pfam" id="PF00825">
    <property type="entry name" value="Ribonuclease_P"/>
    <property type="match status" value="1"/>
</dbReference>
<organism evidence="8 9">
    <name type="scientific">Thermosporothrix hazakensis</name>
    <dbReference type="NCBI Taxonomy" id="644383"/>
    <lineage>
        <taxon>Bacteria</taxon>
        <taxon>Bacillati</taxon>
        <taxon>Chloroflexota</taxon>
        <taxon>Ktedonobacteria</taxon>
        <taxon>Ktedonobacterales</taxon>
        <taxon>Thermosporotrichaceae</taxon>
        <taxon>Thermosporothrix</taxon>
    </lineage>
</organism>
<dbReference type="HAMAP" id="MF_00227">
    <property type="entry name" value="RNase_P"/>
    <property type="match status" value="1"/>
</dbReference>
<dbReference type="InterPro" id="IPR020568">
    <property type="entry name" value="Ribosomal_Su5_D2-typ_SF"/>
</dbReference>
<keyword evidence="4 6" id="KW-0378">Hydrolase</keyword>
<dbReference type="GO" id="GO:0042781">
    <property type="term" value="F:3'-tRNA processing endoribonuclease activity"/>
    <property type="evidence" value="ECO:0007669"/>
    <property type="project" value="TreeGrafter"/>
</dbReference>
<keyword evidence="2 6" id="KW-0540">Nuclease</keyword>
<keyword evidence="1 6" id="KW-0819">tRNA processing</keyword>
<comment type="subunit">
    <text evidence="6">Consists of a catalytic RNA component (M1 or rnpB) and a protein subunit.</text>
</comment>
<comment type="similarity">
    <text evidence="6">Belongs to the RnpA family.</text>
</comment>
<dbReference type="Proteomes" id="UP000248806">
    <property type="component" value="Unassembled WGS sequence"/>
</dbReference>
<evidence type="ECO:0000256" key="7">
    <source>
        <dbReference type="NCBIfam" id="TIGR00188"/>
    </source>
</evidence>
<evidence type="ECO:0000256" key="3">
    <source>
        <dbReference type="ARBA" id="ARBA00022759"/>
    </source>
</evidence>
<reference evidence="8 9" key="1">
    <citation type="submission" date="2018-06" db="EMBL/GenBank/DDBJ databases">
        <title>Genomic Encyclopedia of Archaeal and Bacterial Type Strains, Phase II (KMG-II): from individual species to whole genera.</title>
        <authorList>
            <person name="Goeker M."/>
        </authorList>
    </citation>
    <scope>NUCLEOTIDE SEQUENCE [LARGE SCALE GENOMIC DNA]</scope>
    <source>
        <strain evidence="8 9">ATCC BAA-1881</strain>
    </source>
</reference>
<keyword evidence="5 6" id="KW-0694">RNA-binding</keyword>
<evidence type="ECO:0000256" key="1">
    <source>
        <dbReference type="ARBA" id="ARBA00022694"/>
    </source>
</evidence>
<evidence type="ECO:0000313" key="9">
    <source>
        <dbReference type="Proteomes" id="UP000248806"/>
    </source>
</evidence>
<dbReference type="InterPro" id="IPR000100">
    <property type="entry name" value="RNase_P"/>
</dbReference>
<dbReference type="PANTHER" id="PTHR33992:SF1">
    <property type="entry name" value="RIBONUCLEASE P PROTEIN COMPONENT"/>
    <property type="match status" value="1"/>
</dbReference>
<dbReference type="EC" id="3.1.26.5" evidence="6 7"/>
<dbReference type="GO" id="GO:0000049">
    <property type="term" value="F:tRNA binding"/>
    <property type="evidence" value="ECO:0007669"/>
    <property type="project" value="UniProtKB-UniRule"/>
</dbReference>
<comment type="catalytic activity">
    <reaction evidence="6">
        <text>Endonucleolytic cleavage of RNA, removing 5'-extranucleotides from tRNA precursor.</text>
        <dbReference type="EC" id="3.1.26.5"/>
    </reaction>
</comment>
<evidence type="ECO:0000256" key="2">
    <source>
        <dbReference type="ARBA" id="ARBA00022722"/>
    </source>
</evidence>
<accession>A0A326TZN0</accession>